<dbReference type="VEuPathDB" id="FungiDB:PV10_08734"/>
<dbReference type="Pfam" id="PF02515">
    <property type="entry name" value="CoA_transf_3"/>
    <property type="match status" value="1"/>
</dbReference>
<dbReference type="OMA" id="HEGEWCH"/>
<sequence>MAISHDPKVGPAPTAFNGCTDEQKYSIQAEAARIFNLILNDGRLNAPLEVKKLASTVRFVGEETQPFYPAPFKAAEAQAALCGYLGLFASAISKARYGIEQEVEVDVAHAMVCGLGALFVRSNGAWLAGTDQMKAAVGRWDHGRTRELYRQVATNIYKTKDGRWYSLHGNMDPTPLLNMLNVPQHNEKNLSWPEILQMYMDIVAQHDSRTLDDWSNNIYRVPGTICYEENEFLVTAHGQAVKDEPYYNLIKDPYAKQAPVTWDSVPSPQTDKRPLSGFKVLELARAIAAPTIGRICAALGATVIRVSSATNTELPITLLDGCIGKISVDINLKTFEGRKKLLELIKEADVFIDGYRPSVMEHLGFGRDAVLGLVADRDRGIIYCQENCYGWKGPWTIRPGWAQIADTLTGIGLAVGRFNGFDEAHIFPGPNADYLTGHAGACGVLHAILQRSKVGGSYTVQCALTTSNLQLLSYGKYTEAQLEKLKARNPELIGHMRHYDEIVSHQANRHVVRGVIADRGFEKAIRKENYQVIDGAPWGWDDVEVVKAPFSLTKTSTSFPLGAHPPGYHLPQWTAAKNPDFDPIPSWKTTKIGQNGTS</sequence>
<dbReference type="PANTHER" id="PTHR48229">
    <property type="entry name" value="CAIB/BAIF FAMILY ENZYME (AFU_ORTHOLOGUE AFUA_1G05360)-RELATED"/>
    <property type="match status" value="1"/>
</dbReference>
<evidence type="ECO:0000313" key="2">
    <source>
        <dbReference type="EMBL" id="KIV89137.1"/>
    </source>
</evidence>
<dbReference type="InterPro" id="IPR023606">
    <property type="entry name" value="CoA-Trfase_III_dom_1_sf"/>
</dbReference>
<reference evidence="2 3" key="1">
    <citation type="submission" date="2015-01" db="EMBL/GenBank/DDBJ databases">
        <title>The Genome Sequence of Exophiala mesophila CBS40295.</title>
        <authorList>
            <consortium name="The Broad Institute Genomics Platform"/>
            <person name="Cuomo C."/>
            <person name="de Hoog S."/>
            <person name="Gorbushina A."/>
            <person name="Stielow B."/>
            <person name="Teixiera M."/>
            <person name="Abouelleil A."/>
            <person name="Chapman S.B."/>
            <person name="Priest M."/>
            <person name="Young S.K."/>
            <person name="Wortman J."/>
            <person name="Nusbaum C."/>
            <person name="Birren B."/>
        </authorList>
    </citation>
    <scope>NUCLEOTIDE SEQUENCE [LARGE SCALE GENOMIC DNA]</scope>
    <source>
        <strain evidence="2 3">CBS 40295</strain>
    </source>
</reference>
<dbReference type="InterPro" id="IPR003673">
    <property type="entry name" value="CoA-Trfase_fam_III"/>
</dbReference>
<dbReference type="InterPro" id="IPR052985">
    <property type="entry name" value="CoA-trans_III_biosynth/detox"/>
</dbReference>
<organism evidence="2 3">
    <name type="scientific">Exophiala mesophila</name>
    <name type="common">Black yeast-like fungus</name>
    <dbReference type="NCBI Taxonomy" id="212818"/>
    <lineage>
        <taxon>Eukaryota</taxon>
        <taxon>Fungi</taxon>
        <taxon>Dikarya</taxon>
        <taxon>Ascomycota</taxon>
        <taxon>Pezizomycotina</taxon>
        <taxon>Eurotiomycetes</taxon>
        <taxon>Chaetothyriomycetidae</taxon>
        <taxon>Chaetothyriales</taxon>
        <taxon>Herpotrichiellaceae</taxon>
        <taxon>Exophiala</taxon>
    </lineage>
</organism>
<dbReference type="AlphaFoldDB" id="A0A0D1Z2Z3"/>
<dbReference type="SUPFAM" id="SSF89796">
    <property type="entry name" value="CoA-transferase family III (CaiB/BaiF)"/>
    <property type="match status" value="2"/>
</dbReference>
<gene>
    <name evidence="2" type="ORF">PV10_08734</name>
</gene>
<protein>
    <submittedName>
        <fullName evidence="2">Uncharacterized protein</fullName>
    </submittedName>
</protein>
<proteinExistence type="inferred from homology"/>
<dbReference type="OrthoDB" id="2308815at2759"/>
<dbReference type="RefSeq" id="XP_016220711.1">
    <property type="nucleotide sequence ID" value="XM_016373800.1"/>
</dbReference>
<accession>A0A0D1Z2Z3</accession>
<name>A0A0D1Z2Z3_EXOME</name>
<dbReference type="Proteomes" id="UP000054302">
    <property type="component" value="Unassembled WGS sequence"/>
</dbReference>
<comment type="similarity">
    <text evidence="1">Belongs to the CoA-transferase III family.</text>
</comment>
<evidence type="ECO:0000313" key="3">
    <source>
        <dbReference type="Proteomes" id="UP000054302"/>
    </source>
</evidence>
<dbReference type="GeneID" id="27326579"/>
<dbReference type="GO" id="GO:0003824">
    <property type="term" value="F:catalytic activity"/>
    <property type="evidence" value="ECO:0007669"/>
    <property type="project" value="InterPro"/>
</dbReference>
<evidence type="ECO:0000256" key="1">
    <source>
        <dbReference type="ARBA" id="ARBA00008383"/>
    </source>
</evidence>
<dbReference type="PANTHER" id="PTHR48229:SF1">
    <property type="entry name" value="ALPHA METHYLACYL-COA RACEMASE-RELATED"/>
    <property type="match status" value="1"/>
</dbReference>
<dbReference type="Gene3D" id="3.40.50.10540">
    <property type="entry name" value="Crotonobetainyl-coa:carnitine coa-transferase, domain 1"/>
    <property type="match status" value="1"/>
</dbReference>
<dbReference type="EMBL" id="KN847525">
    <property type="protein sequence ID" value="KIV89137.1"/>
    <property type="molecule type" value="Genomic_DNA"/>
</dbReference>
<keyword evidence="3" id="KW-1185">Reference proteome</keyword>
<dbReference type="STRING" id="212818.A0A0D1Z2Z3"/>